<proteinExistence type="predicted"/>
<dbReference type="AlphaFoldDB" id="A0A017SA04"/>
<keyword evidence="2" id="KW-1185">Reference proteome</keyword>
<reference evidence="2" key="1">
    <citation type="journal article" date="2014" name="Nat. Commun.">
        <title>Genomic adaptations of the halophilic Dead Sea filamentous fungus Eurotium rubrum.</title>
        <authorList>
            <person name="Kis-Papo T."/>
            <person name="Weig A.R."/>
            <person name="Riley R."/>
            <person name="Persoh D."/>
            <person name="Salamov A."/>
            <person name="Sun H."/>
            <person name="Lipzen A."/>
            <person name="Wasser S.P."/>
            <person name="Rambold G."/>
            <person name="Grigoriev I.V."/>
            <person name="Nevo E."/>
        </authorList>
    </citation>
    <scope>NUCLEOTIDE SEQUENCE [LARGE SCALE GENOMIC DNA]</scope>
    <source>
        <strain evidence="2">CBS 135680</strain>
    </source>
</reference>
<protein>
    <submittedName>
        <fullName evidence="1">Uncharacterized protein</fullName>
    </submittedName>
</protein>
<dbReference type="RefSeq" id="XP_040637455.1">
    <property type="nucleotide sequence ID" value="XM_040779101.1"/>
</dbReference>
<dbReference type="EMBL" id="KK088429">
    <property type="protein sequence ID" value="EYE93767.1"/>
    <property type="molecule type" value="Genomic_DNA"/>
</dbReference>
<gene>
    <name evidence="1" type="ORF">EURHEDRAFT_378762</name>
</gene>
<dbReference type="Proteomes" id="UP000019804">
    <property type="component" value="Unassembled WGS sequence"/>
</dbReference>
<evidence type="ECO:0000313" key="2">
    <source>
        <dbReference type="Proteomes" id="UP000019804"/>
    </source>
</evidence>
<evidence type="ECO:0000313" key="1">
    <source>
        <dbReference type="EMBL" id="EYE93767.1"/>
    </source>
</evidence>
<name>A0A017SA04_ASPRC</name>
<organism evidence="1 2">
    <name type="scientific">Aspergillus ruber (strain CBS 135680)</name>
    <dbReference type="NCBI Taxonomy" id="1388766"/>
    <lineage>
        <taxon>Eukaryota</taxon>
        <taxon>Fungi</taxon>
        <taxon>Dikarya</taxon>
        <taxon>Ascomycota</taxon>
        <taxon>Pezizomycotina</taxon>
        <taxon>Eurotiomycetes</taxon>
        <taxon>Eurotiomycetidae</taxon>
        <taxon>Eurotiales</taxon>
        <taxon>Aspergillaceae</taxon>
        <taxon>Aspergillus</taxon>
        <taxon>Aspergillus subgen. Aspergillus</taxon>
    </lineage>
</organism>
<dbReference type="OrthoDB" id="2423195at2759"/>
<dbReference type="HOGENOM" id="CLU_1277379_0_0_1"/>
<accession>A0A017SA04</accession>
<sequence>MLPFLEIITFPNVLESLVLEQAVGKIYNVLFGNTERRGIALLGFLINVFSNREQPTTETLNHFELSLVVYWQIIKLNSLAFTHEPFEPVAMRFAEIFKDFIRKTLWTFSKSPGPTWNVYFTILTLTAQPPGGRHDNDSTDICDVQIMPTFEEILSPQSEYLPAKDPRQWHIGGATGVLNRNFRLLRENTVGQLRDSIYGKKGEWVHPRKFGAISES</sequence>
<dbReference type="GeneID" id="63694225"/>
<dbReference type="STRING" id="1388766.A0A017SA04"/>